<evidence type="ECO:0000313" key="1">
    <source>
        <dbReference type="EMBL" id="VAX01556.1"/>
    </source>
</evidence>
<dbReference type="AlphaFoldDB" id="A0A3B1A752"/>
<proteinExistence type="predicted"/>
<dbReference type="EMBL" id="UOFV01000258">
    <property type="protein sequence ID" value="VAX01556.1"/>
    <property type="molecule type" value="Genomic_DNA"/>
</dbReference>
<sequence>MEEGRRRGSEDTSALSSCCEDRTRMVRSFFSWRNNLTAGNLGLTPIHYLMQLKYEDQVFNVNLHNNFLKPDF</sequence>
<protein>
    <submittedName>
        <fullName evidence="1">Uncharacterized protein</fullName>
    </submittedName>
</protein>
<gene>
    <name evidence="1" type="ORF">MNBD_GAMMA19-108</name>
</gene>
<name>A0A3B1A752_9ZZZZ</name>
<organism evidence="1">
    <name type="scientific">hydrothermal vent metagenome</name>
    <dbReference type="NCBI Taxonomy" id="652676"/>
    <lineage>
        <taxon>unclassified sequences</taxon>
        <taxon>metagenomes</taxon>
        <taxon>ecological metagenomes</taxon>
    </lineage>
</organism>
<accession>A0A3B1A752</accession>
<reference evidence="1" key="1">
    <citation type="submission" date="2018-06" db="EMBL/GenBank/DDBJ databases">
        <authorList>
            <person name="Zhirakovskaya E."/>
        </authorList>
    </citation>
    <scope>NUCLEOTIDE SEQUENCE</scope>
</reference>